<organism evidence="2">
    <name type="scientific">metagenome</name>
    <dbReference type="NCBI Taxonomy" id="256318"/>
    <lineage>
        <taxon>unclassified sequences</taxon>
        <taxon>metagenomes</taxon>
    </lineage>
</organism>
<sequence length="604" mass="66320">MPTAAEKIAHIEAALRRRFFPLVPERAQRWTAEQHETDRFSRSLAAYALCEICKIEDSAAVGALVDGGDDGGIDALHFDRVGQRLLVVQSKFKRPNNPDNPQGTGPNQGETLKFINGTKALMERRFDGFNAAVRNRLDEIEEALDTPGVKICLILPFLGEALDVHAKADVDAFVAQCNNLSDCMSATVVGITQTHDWMVAEQANNAVDVRLTLEKWSSVTAPRKAVYGLVKGQDLAALVTEHGTALFERNIRHYLGSVGVNVAIEETVRRRPKDLFYLNNGITAVTTAITQAPGSPDRCVFGLTAFSIVNGAQTAGSITTASIAAAISENAKLHITIIEVPDPADDFSVRVTRARNYQNQVRGVDFAALDPNQERIRQELAAVGIRYHYRASAESRVRQDDAFTLEEAALALACLAFAVTDGQQRGHRGQTAIDLVVIAKREIGRLWEQEGAIYSQLFPASISVVRICRLVRIYQFIDRILAGSERAETSYDRRMFFRHGRYFIMAFLAHRLPELISKAASALTTEEERELSRETNHLSEVIFATSKATQVDRGFLAIFRNLTDAQPLAEKVLLRLAELDAAQNPQAPASAAAPAIATAATDQA</sequence>
<protein>
    <recommendedName>
        <fullName evidence="1">Abortive phage infection protein C-terminal domain-containing protein</fullName>
    </recommendedName>
</protein>
<name>A0A380TDB1_9ZZZZ</name>
<dbReference type="AlphaFoldDB" id="A0A380TDB1"/>
<proteinExistence type="predicted"/>
<gene>
    <name evidence="2" type="ORF">DF3PB_20086</name>
</gene>
<reference evidence="2" key="1">
    <citation type="submission" date="2018-07" db="EMBL/GenBank/DDBJ databases">
        <authorList>
            <person name="Quirk P.G."/>
            <person name="Krulwich T.A."/>
        </authorList>
    </citation>
    <scope>NUCLEOTIDE SEQUENCE</scope>
</reference>
<dbReference type="EMBL" id="UIDG01000112">
    <property type="protein sequence ID" value="SUS05618.1"/>
    <property type="molecule type" value="Genomic_DNA"/>
</dbReference>
<evidence type="ECO:0000313" key="2">
    <source>
        <dbReference type="EMBL" id="SUS05618.1"/>
    </source>
</evidence>
<accession>A0A380TDB1</accession>
<dbReference type="InterPro" id="IPR018891">
    <property type="entry name" value="AIPR_C"/>
</dbReference>
<feature type="domain" description="Abortive phage infection protein C-terminal" evidence="1">
    <location>
        <begin position="247"/>
        <end position="399"/>
    </location>
</feature>
<evidence type="ECO:0000259" key="1">
    <source>
        <dbReference type="Pfam" id="PF10592"/>
    </source>
</evidence>
<dbReference type="Pfam" id="PF10592">
    <property type="entry name" value="AIPR"/>
    <property type="match status" value="1"/>
</dbReference>